<dbReference type="InterPro" id="IPR003593">
    <property type="entry name" value="AAA+_ATPase"/>
</dbReference>
<gene>
    <name evidence="5" type="ORF">CHS0354_018512</name>
</gene>
<keyword evidence="2" id="KW-0067">ATP-binding</keyword>
<dbReference type="PANTHER" id="PTHR24220:SF470">
    <property type="entry name" value="CELL DIVISION ATP-BINDING PROTEIN FTSE"/>
    <property type="match status" value="1"/>
</dbReference>
<evidence type="ECO:0000256" key="3">
    <source>
        <dbReference type="SAM" id="Phobius"/>
    </source>
</evidence>
<keyword evidence="6" id="KW-1185">Reference proteome</keyword>
<dbReference type="InterPro" id="IPR027417">
    <property type="entry name" value="P-loop_NTPase"/>
</dbReference>
<keyword evidence="3" id="KW-0812">Transmembrane</keyword>
<evidence type="ECO:0000259" key="4">
    <source>
        <dbReference type="PROSITE" id="PS50893"/>
    </source>
</evidence>
<evidence type="ECO:0000313" key="5">
    <source>
        <dbReference type="EMBL" id="KAK3606916.1"/>
    </source>
</evidence>
<evidence type="ECO:0000256" key="2">
    <source>
        <dbReference type="ARBA" id="ARBA00022840"/>
    </source>
</evidence>
<dbReference type="PROSITE" id="PS50893">
    <property type="entry name" value="ABC_TRANSPORTER_2"/>
    <property type="match status" value="1"/>
</dbReference>
<evidence type="ECO:0000256" key="1">
    <source>
        <dbReference type="ARBA" id="ARBA00022741"/>
    </source>
</evidence>
<keyword evidence="1" id="KW-0547">Nucleotide-binding</keyword>
<dbReference type="PANTHER" id="PTHR24220">
    <property type="entry name" value="IMPORT ATP-BINDING PROTEIN"/>
    <property type="match status" value="1"/>
</dbReference>
<feature type="transmembrane region" description="Helical" evidence="3">
    <location>
        <begin position="399"/>
        <end position="430"/>
    </location>
</feature>
<dbReference type="SMART" id="SM00382">
    <property type="entry name" value="AAA"/>
    <property type="match status" value="1"/>
</dbReference>
<feature type="domain" description="ABC transporter" evidence="4">
    <location>
        <begin position="20"/>
        <end position="254"/>
    </location>
</feature>
<dbReference type="Gene3D" id="3.40.50.300">
    <property type="entry name" value="P-loop containing nucleotide triphosphate hydrolases"/>
    <property type="match status" value="1"/>
</dbReference>
<dbReference type="Proteomes" id="UP001195483">
    <property type="component" value="Unassembled WGS sequence"/>
</dbReference>
<protein>
    <recommendedName>
        <fullName evidence="4">ABC transporter domain-containing protein</fullName>
    </recommendedName>
</protein>
<dbReference type="GO" id="GO:0005524">
    <property type="term" value="F:ATP binding"/>
    <property type="evidence" value="ECO:0007669"/>
    <property type="project" value="UniProtKB-KW"/>
</dbReference>
<sequence length="481" mass="54356">MTEDSNKTENIGRDGSDDLIVFDGVTKSFDGRAPIIEDTSFSVKQGEFVFLTGASGSGKTTVLNMLYRFSRPDSGDIYYRNTLISAGKINTARHRSGIGYIFQSPSLLEHRTVEYNIGLPQRIMGISARKGREQLNDVLDICCISHLRRHKTVTLSGGEKQLTALARAVINRPALILADEPTANLDRKMALMILNLLMKMNEGGTTIVFCTHDAELINTYSSRILLIKNRQITDYRLKYIMLMMLMAGFFLFNTMGLMKNLYSYAREVTFISGDRVKQEITDAFPEIATELGEVDLQEFPAYADFKFKPVSRQQIEDTLKTLKQNPAVSQILGYQDYTRQMETLLNYITYAGYGITGILLFTFFLCAYMLIQHTVYRNFDEVKVIRMLGGSSGYAVRPYLIFAVGVCSIMFFAAFGLSVLSLAWVSSYIGQTSFITELRHFMRFIRPTETLQIYISVVIFSGLGSIFSGRQSLRQIDHIIL</sequence>
<dbReference type="GO" id="GO:0022857">
    <property type="term" value="F:transmembrane transporter activity"/>
    <property type="evidence" value="ECO:0007669"/>
    <property type="project" value="TreeGrafter"/>
</dbReference>
<dbReference type="GO" id="GO:0005886">
    <property type="term" value="C:plasma membrane"/>
    <property type="evidence" value="ECO:0007669"/>
    <property type="project" value="TreeGrafter"/>
</dbReference>
<evidence type="ECO:0000313" key="6">
    <source>
        <dbReference type="Proteomes" id="UP001195483"/>
    </source>
</evidence>
<keyword evidence="3" id="KW-0472">Membrane</keyword>
<proteinExistence type="predicted"/>
<dbReference type="Pfam" id="PF00005">
    <property type="entry name" value="ABC_tran"/>
    <property type="match status" value="1"/>
</dbReference>
<dbReference type="SUPFAM" id="SSF52540">
    <property type="entry name" value="P-loop containing nucleoside triphosphate hydrolases"/>
    <property type="match status" value="1"/>
</dbReference>
<comment type="caution">
    <text evidence="5">The sequence shown here is derived from an EMBL/GenBank/DDBJ whole genome shotgun (WGS) entry which is preliminary data.</text>
</comment>
<dbReference type="EMBL" id="JAEAOA010001141">
    <property type="protein sequence ID" value="KAK3606916.1"/>
    <property type="molecule type" value="Genomic_DNA"/>
</dbReference>
<keyword evidence="3" id="KW-1133">Transmembrane helix</keyword>
<feature type="transmembrane region" description="Helical" evidence="3">
    <location>
        <begin position="451"/>
        <end position="469"/>
    </location>
</feature>
<organism evidence="5 6">
    <name type="scientific">Potamilus streckersoni</name>
    <dbReference type="NCBI Taxonomy" id="2493646"/>
    <lineage>
        <taxon>Eukaryota</taxon>
        <taxon>Metazoa</taxon>
        <taxon>Spiralia</taxon>
        <taxon>Lophotrochozoa</taxon>
        <taxon>Mollusca</taxon>
        <taxon>Bivalvia</taxon>
        <taxon>Autobranchia</taxon>
        <taxon>Heteroconchia</taxon>
        <taxon>Palaeoheterodonta</taxon>
        <taxon>Unionida</taxon>
        <taxon>Unionoidea</taxon>
        <taxon>Unionidae</taxon>
        <taxon>Ambleminae</taxon>
        <taxon>Lampsilini</taxon>
        <taxon>Potamilus</taxon>
    </lineage>
</organism>
<dbReference type="AlphaFoldDB" id="A0AAE0WA00"/>
<feature type="transmembrane region" description="Helical" evidence="3">
    <location>
        <begin position="239"/>
        <end position="258"/>
    </location>
</feature>
<dbReference type="InterPro" id="IPR003439">
    <property type="entry name" value="ABC_transporter-like_ATP-bd"/>
</dbReference>
<reference evidence="5" key="1">
    <citation type="journal article" date="2021" name="Genome Biol. Evol.">
        <title>A High-Quality Reference Genome for a Parasitic Bivalve with Doubly Uniparental Inheritance (Bivalvia: Unionida).</title>
        <authorList>
            <person name="Smith C.H."/>
        </authorList>
    </citation>
    <scope>NUCLEOTIDE SEQUENCE</scope>
    <source>
        <strain evidence="5">CHS0354</strain>
    </source>
</reference>
<feature type="transmembrane region" description="Helical" evidence="3">
    <location>
        <begin position="347"/>
        <end position="371"/>
    </location>
</feature>
<accession>A0AAE0WA00</accession>
<reference evidence="5" key="2">
    <citation type="journal article" date="2021" name="Genome Biol. Evol.">
        <title>Developing a high-quality reference genome for a parasitic bivalve with doubly uniparental inheritance (Bivalvia: Unionida).</title>
        <authorList>
            <person name="Smith C.H."/>
        </authorList>
    </citation>
    <scope>NUCLEOTIDE SEQUENCE</scope>
    <source>
        <strain evidence="5">CHS0354</strain>
        <tissue evidence="5">Mantle</tissue>
    </source>
</reference>
<name>A0AAE0WA00_9BIVA</name>
<reference evidence="5" key="3">
    <citation type="submission" date="2023-05" db="EMBL/GenBank/DDBJ databases">
        <authorList>
            <person name="Smith C.H."/>
        </authorList>
    </citation>
    <scope>NUCLEOTIDE SEQUENCE</scope>
    <source>
        <strain evidence="5">CHS0354</strain>
        <tissue evidence="5">Mantle</tissue>
    </source>
</reference>
<dbReference type="InterPro" id="IPR015854">
    <property type="entry name" value="ABC_transpr_LolD-like"/>
</dbReference>
<dbReference type="GO" id="GO:0016887">
    <property type="term" value="F:ATP hydrolysis activity"/>
    <property type="evidence" value="ECO:0007669"/>
    <property type="project" value="InterPro"/>
</dbReference>